<evidence type="ECO:0000313" key="4">
    <source>
        <dbReference type="EMBL" id="KAF9615020.1"/>
    </source>
</evidence>
<dbReference type="FunFam" id="3.30.40.10:FF:000609">
    <property type="entry name" value="RING-H2 finger protein ATL1"/>
    <property type="match status" value="1"/>
</dbReference>
<protein>
    <recommendedName>
        <fullName evidence="3">RING-type domain-containing protein</fullName>
    </recommendedName>
</protein>
<dbReference type="GO" id="GO:0016567">
    <property type="term" value="P:protein ubiquitination"/>
    <property type="evidence" value="ECO:0007669"/>
    <property type="project" value="UniProtKB-UniPathway"/>
</dbReference>
<evidence type="ECO:0000259" key="3">
    <source>
        <dbReference type="PROSITE" id="PS50089"/>
    </source>
</evidence>
<keyword evidence="2" id="KW-0732">Signal</keyword>
<dbReference type="EMBL" id="JADFTS010000003">
    <property type="protein sequence ID" value="KAF9615020.1"/>
    <property type="molecule type" value="Genomic_DNA"/>
</dbReference>
<dbReference type="SMART" id="SM00184">
    <property type="entry name" value="RING"/>
    <property type="match status" value="1"/>
</dbReference>
<dbReference type="InterPro" id="IPR013083">
    <property type="entry name" value="Znf_RING/FYVE/PHD"/>
</dbReference>
<evidence type="ECO:0000256" key="2">
    <source>
        <dbReference type="SAM" id="SignalP"/>
    </source>
</evidence>
<keyword evidence="1" id="KW-0862">Zinc</keyword>
<feature type="chain" id="PRO_5032664945" description="RING-type domain-containing protein" evidence="2">
    <location>
        <begin position="16"/>
        <end position="135"/>
    </location>
</feature>
<dbReference type="PANTHER" id="PTHR45676">
    <property type="entry name" value="RING-H2 FINGER PROTEIN ATL51-RELATED"/>
    <property type="match status" value="1"/>
</dbReference>
<dbReference type="UniPathway" id="UPA00143"/>
<dbReference type="Proteomes" id="UP000631114">
    <property type="component" value="Unassembled WGS sequence"/>
</dbReference>
<evidence type="ECO:0000256" key="1">
    <source>
        <dbReference type="PROSITE-ProRule" id="PRU00175"/>
    </source>
</evidence>
<dbReference type="Pfam" id="PF13639">
    <property type="entry name" value="zf-RING_2"/>
    <property type="match status" value="1"/>
</dbReference>
<evidence type="ECO:0000313" key="5">
    <source>
        <dbReference type="Proteomes" id="UP000631114"/>
    </source>
</evidence>
<dbReference type="PANTHER" id="PTHR45676:SF84">
    <property type="entry name" value="RING-TYPE DOMAIN-CONTAINING PROTEIN"/>
    <property type="match status" value="1"/>
</dbReference>
<proteinExistence type="predicted"/>
<name>A0A835I9V4_9MAGN</name>
<feature type="domain" description="RING-type" evidence="3">
    <location>
        <begin position="64"/>
        <end position="106"/>
    </location>
</feature>
<sequence>MVLALYNLIIVGVCAHHRRQRHIQMSNQPIGYRGQRFETSRLELFSSFKYNKKETQEQTSDNECSVCLSVFEDGEDIRELPRCKHSFHAPCIDMWLYSHSDCPLCRAFVGPPVSHNLVLSEDNSREVLWEPSSSV</sequence>
<dbReference type="CDD" id="cd16461">
    <property type="entry name" value="RING-H2_EL5-like"/>
    <property type="match status" value="1"/>
</dbReference>
<dbReference type="SUPFAM" id="SSF57850">
    <property type="entry name" value="RING/U-box"/>
    <property type="match status" value="1"/>
</dbReference>
<comment type="caution">
    <text evidence="4">The sequence shown here is derived from an EMBL/GenBank/DDBJ whole genome shotgun (WGS) entry which is preliminary data.</text>
</comment>
<dbReference type="PROSITE" id="PS50089">
    <property type="entry name" value="ZF_RING_2"/>
    <property type="match status" value="1"/>
</dbReference>
<dbReference type="InterPro" id="IPR001841">
    <property type="entry name" value="Znf_RING"/>
</dbReference>
<gene>
    <name evidence="4" type="ORF">IFM89_021591</name>
</gene>
<dbReference type="OrthoDB" id="9984778at2759"/>
<dbReference type="Gene3D" id="3.30.40.10">
    <property type="entry name" value="Zinc/RING finger domain, C3HC4 (zinc finger)"/>
    <property type="match status" value="1"/>
</dbReference>
<accession>A0A835I9V4</accession>
<keyword evidence="1" id="KW-0479">Metal-binding</keyword>
<organism evidence="4 5">
    <name type="scientific">Coptis chinensis</name>
    <dbReference type="NCBI Taxonomy" id="261450"/>
    <lineage>
        <taxon>Eukaryota</taxon>
        <taxon>Viridiplantae</taxon>
        <taxon>Streptophyta</taxon>
        <taxon>Embryophyta</taxon>
        <taxon>Tracheophyta</taxon>
        <taxon>Spermatophyta</taxon>
        <taxon>Magnoliopsida</taxon>
        <taxon>Ranunculales</taxon>
        <taxon>Ranunculaceae</taxon>
        <taxon>Coptidoideae</taxon>
        <taxon>Coptis</taxon>
    </lineage>
</organism>
<reference evidence="4 5" key="1">
    <citation type="submission" date="2020-10" db="EMBL/GenBank/DDBJ databases">
        <title>The Coptis chinensis genome and diversification of protoberbering-type alkaloids.</title>
        <authorList>
            <person name="Wang B."/>
            <person name="Shu S."/>
            <person name="Song C."/>
            <person name="Liu Y."/>
        </authorList>
    </citation>
    <scope>NUCLEOTIDE SEQUENCE [LARGE SCALE GENOMIC DNA]</scope>
    <source>
        <strain evidence="4">HL-2020</strain>
        <tissue evidence="4">Leaf</tissue>
    </source>
</reference>
<dbReference type="GO" id="GO:0008270">
    <property type="term" value="F:zinc ion binding"/>
    <property type="evidence" value="ECO:0007669"/>
    <property type="project" value="UniProtKB-KW"/>
</dbReference>
<dbReference type="AlphaFoldDB" id="A0A835I9V4"/>
<keyword evidence="1" id="KW-0863">Zinc-finger</keyword>
<feature type="signal peptide" evidence="2">
    <location>
        <begin position="1"/>
        <end position="15"/>
    </location>
</feature>
<keyword evidence="5" id="KW-1185">Reference proteome</keyword>